<keyword evidence="1" id="KW-1133">Transmembrane helix</keyword>
<keyword evidence="1" id="KW-0472">Membrane</keyword>
<sequence>MNFDVLVNLFVCCFTTYLGFHATFLTNLFVYMDSDLDKVTSSSFRTSTLYARSRHDTMVCKFRIVKHFDLLVLINKELSFSMQSCFCNHAFMILTCKEFCSGRNLYCNENYLRLPEMLGGSHSPIVLCSKQPDVLMQFCHCIPSRMMLNHNTELKTSRIIHKIRLISCNAHVIVFIVKSYTRAEAKARSSFIRDSFLRPNQNRLGHCSLARTGLLSFSQIVNIGQLRMSMHKLKVIHEVYTNNITELR</sequence>
<reference evidence="2" key="2">
    <citation type="submission" date="2015-07" db="EMBL/GenBank/DDBJ databases">
        <authorList>
            <person name="Noorani M."/>
        </authorList>
    </citation>
    <scope>NUCLEOTIDE SEQUENCE</scope>
    <source>
        <strain evidence="2">Yugu1</strain>
    </source>
</reference>
<organism evidence="2">
    <name type="scientific">Setaria italica</name>
    <name type="common">Foxtail millet</name>
    <name type="synonym">Panicum italicum</name>
    <dbReference type="NCBI Taxonomy" id="4555"/>
    <lineage>
        <taxon>Eukaryota</taxon>
        <taxon>Viridiplantae</taxon>
        <taxon>Streptophyta</taxon>
        <taxon>Embryophyta</taxon>
        <taxon>Tracheophyta</taxon>
        <taxon>Spermatophyta</taxon>
        <taxon>Magnoliopsida</taxon>
        <taxon>Liliopsida</taxon>
        <taxon>Poales</taxon>
        <taxon>Poaceae</taxon>
        <taxon>PACMAD clade</taxon>
        <taxon>Panicoideae</taxon>
        <taxon>Panicodae</taxon>
        <taxon>Paniceae</taxon>
        <taxon>Cenchrinae</taxon>
        <taxon>Setaria</taxon>
    </lineage>
</organism>
<evidence type="ECO:0000313" key="2">
    <source>
        <dbReference type="EMBL" id="RCV32734.1"/>
    </source>
</evidence>
<dbReference type="EMBL" id="CM003534">
    <property type="protein sequence ID" value="RCV32734.1"/>
    <property type="molecule type" value="Genomic_DNA"/>
</dbReference>
<feature type="transmembrane region" description="Helical" evidence="1">
    <location>
        <begin position="6"/>
        <end position="31"/>
    </location>
</feature>
<dbReference type="AlphaFoldDB" id="A0A368RRN1"/>
<evidence type="ECO:0000256" key="1">
    <source>
        <dbReference type="SAM" id="Phobius"/>
    </source>
</evidence>
<protein>
    <submittedName>
        <fullName evidence="2">Uncharacterized protein</fullName>
    </submittedName>
</protein>
<name>A0A368RRN1_SETIT</name>
<accession>A0A368RRN1</accession>
<reference evidence="2" key="1">
    <citation type="journal article" date="2012" name="Nat. Biotechnol.">
        <title>Reference genome sequence of the model plant Setaria.</title>
        <authorList>
            <person name="Bennetzen J.L."/>
            <person name="Schmutz J."/>
            <person name="Wang H."/>
            <person name="Percifield R."/>
            <person name="Hawkins J."/>
            <person name="Pontaroli A.C."/>
            <person name="Estep M."/>
            <person name="Feng L."/>
            <person name="Vaughn J.N."/>
            <person name="Grimwood J."/>
            <person name="Jenkins J."/>
            <person name="Barry K."/>
            <person name="Lindquist E."/>
            <person name="Hellsten U."/>
            <person name="Deshpande S."/>
            <person name="Wang X."/>
            <person name="Wu X."/>
            <person name="Mitros T."/>
            <person name="Triplett J."/>
            <person name="Yang X."/>
            <person name="Ye C.Y."/>
            <person name="Mauro-Herrera M."/>
            <person name="Wang L."/>
            <person name="Li P."/>
            <person name="Sharma M."/>
            <person name="Sharma R."/>
            <person name="Ronald P.C."/>
            <person name="Panaud O."/>
            <person name="Kellogg E.A."/>
            <person name="Brutnell T.P."/>
            <person name="Doust A.N."/>
            <person name="Tuskan G.A."/>
            <person name="Rokhsar D."/>
            <person name="Devos K.M."/>
        </authorList>
    </citation>
    <scope>NUCLEOTIDE SEQUENCE [LARGE SCALE GENOMIC DNA]</scope>
    <source>
        <strain evidence="2">Yugu1</strain>
    </source>
</reference>
<gene>
    <name evidence="2" type="ORF">SETIT_7G027300v2</name>
</gene>
<keyword evidence="1" id="KW-0812">Transmembrane</keyword>
<proteinExistence type="predicted"/>